<gene>
    <name evidence="3" type="ORF">DASC09_059730</name>
</gene>
<dbReference type="InterPro" id="IPR003697">
    <property type="entry name" value="Maf-like"/>
</dbReference>
<sequence>MESRKFCIFALSYKQKKLHLYIPCWIYPFLTSVSPVLSMAAKFSHPLYEKLKSKTFVLASTSPRRREILQKLGIQDFKIMGSNFEEDLDKSKYSVDDYVLQTATYKGLSVLSHFLQSKDSNKDFIILASDTIVECEGIIYEKPSSKIDQFEKLKHIKDCKFPIYVKTAVVIFSRRNSNDSCENNWKKYGNITDVNILKDLKIDSHLESTKLTMDYENLDDSFLQLYVDSNEGAGAAGGFQIQGMGGLLFSKIEGDYNNVVGLPFTSTWRLIEKCLQ</sequence>
<dbReference type="GO" id="GO:0047429">
    <property type="term" value="F:nucleoside triphosphate diphosphatase activity"/>
    <property type="evidence" value="ECO:0007669"/>
    <property type="project" value="InterPro"/>
</dbReference>
<dbReference type="NCBIfam" id="TIGR00172">
    <property type="entry name" value="maf"/>
    <property type="match status" value="1"/>
</dbReference>
<dbReference type="RefSeq" id="XP_064855629.1">
    <property type="nucleotide sequence ID" value="XM_064999557.1"/>
</dbReference>
<dbReference type="AlphaFoldDB" id="A0AAV5QV89"/>
<dbReference type="SUPFAM" id="SSF52972">
    <property type="entry name" value="ITPase-like"/>
    <property type="match status" value="1"/>
</dbReference>
<evidence type="ECO:0000313" key="4">
    <source>
        <dbReference type="Proteomes" id="UP001360560"/>
    </source>
</evidence>
<dbReference type="Gene3D" id="3.90.950.10">
    <property type="match status" value="1"/>
</dbReference>
<keyword evidence="2" id="KW-0378">Hydrolase</keyword>
<dbReference type="GeneID" id="90076622"/>
<evidence type="ECO:0000256" key="1">
    <source>
        <dbReference type="ARBA" id="ARBA00001968"/>
    </source>
</evidence>
<evidence type="ECO:0000256" key="2">
    <source>
        <dbReference type="ARBA" id="ARBA00022801"/>
    </source>
</evidence>
<reference evidence="3 4" key="1">
    <citation type="journal article" date="2023" name="Elife">
        <title>Identification of key yeast species and microbe-microbe interactions impacting larval growth of Drosophila in the wild.</title>
        <authorList>
            <person name="Mure A."/>
            <person name="Sugiura Y."/>
            <person name="Maeda R."/>
            <person name="Honda K."/>
            <person name="Sakurai N."/>
            <person name="Takahashi Y."/>
            <person name="Watada M."/>
            <person name="Katoh T."/>
            <person name="Gotoh A."/>
            <person name="Gotoh Y."/>
            <person name="Taniguchi I."/>
            <person name="Nakamura K."/>
            <person name="Hayashi T."/>
            <person name="Katayama T."/>
            <person name="Uemura T."/>
            <person name="Hattori Y."/>
        </authorList>
    </citation>
    <scope>NUCLEOTIDE SEQUENCE [LARGE SCALE GENOMIC DNA]</scope>
    <source>
        <strain evidence="3 4">SC-9</strain>
    </source>
</reference>
<dbReference type="EMBL" id="BTFZ01000020">
    <property type="protein sequence ID" value="GMM38634.1"/>
    <property type="molecule type" value="Genomic_DNA"/>
</dbReference>
<dbReference type="PANTHER" id="PTHR43213:SF5">
    <property type="entry name" value="BIFUNCTIONAL DTTP_UTP PYROPHOSPHATASE_METHYLTRANSFERASE PROTEIN-RELATED"/>
    <property type="match status" value="1"/>
</dbReference>
<dbReference type="CDD" id="cd00555">
    <property type="entry name" value="Maf"/>
    <property type="match status" value="1"/>
</dbReference>
<dbReference type="Proteomes" id="UP001360560">
    <property type="component" value="Unassembled WGS sequence"/>
</dbReference>
<organism evidence="3 4">
    <name type="scientific">Saccharomycopsis crataegensis</name>
    <dbReference type="NCBI Taxonomy" id="43959"/>
    <lineage>
        <taxon>Eukaryota</taxon>
        <taxon>Fungi</taxon>
        <taxon>Dikarya</taxon>
        <taxon>Ascomycota</taxon>
        <taxon>Saccharomycotina</taxon>
        <taxon>Saccharomycetes</taxon>
        <taxon>Saccharomycopsidaceae</taxon>
        <taxon>Saccharomycopsis</taxon>
    </lineage>
</organism>
<protein>
    <submittedName>
        <fullName evidence="3">Nucleotide diphosphatase</fullName>
    </submittedName>
</protein>
<dbReference type="InterPro" id="IPR029001">
    <property type="entry name" value="ITPase-like_fam"/>
</dbReference>
<dbReference type="Pfam" id="PF02545">
    <property type="entry name" value="Maf"/>
    <property type="match status" value="1"/>
</dbReference>
<keyword evidence="4" id="KW-1185">Reference proteome</keyword>
<evidence type="ECO:0000313" key="3">
    <source>
        <dbReference type="EMBL" id="GMM38634.1"/>
    </source>
</evidence>
<name>A0AAV5QV89_9ASCO</name>
<comment type="caution">
    <text evidence="3">The sequence shown here is derived from an EMBL/GenBank/DDBJ whole genome shotgun (WGS) entry which is preliminary data.</text>
</comment>
<proteinExistence type="inferred from homology"/>
<comment type="cofactor">
    <cofactor evidence="1">
        <name>a divalent metal cation</name>
        <dbReference type="ChEBI" id="CHEBI:60240"/>
    </cofactor>
</comment>
<accession>A0AAV5QV89</accession>
<dbReference type="PANTHER" id="PTHR43213">
    <property type="entry name" value="BIFUNCTIONAL DTTP/UTP PYROPHOSPHATASE/METHYLTRANSFERASE PROTEIN-RELATED"/>
    <property type="match status" value="1"/>
</dbReference>
<dbReference type="HAMAP" id="MF_00528">
    <property type="entry name" value="Maf"/>
    <property type="match status" value="1"/>
</dbReference>